<comment type="cofactor">
    <cofactor evidence="9">
        <name>Mg(2+)</name>
        <dbReference type="ChEBI" id="CHEBI:18420"/>
    </cofactor>
    <cofactor evidence="9">
        <name>Mn(2+)</name>
        <dbReference type="ChEBI" id="CHEBI:29035"/>
    </cofactor>
</comment>
<feature type="binding site" evidence="9">
    <location>
        <position position="10"/>
    </location>
    <ligand>
        <name>NADPH</name>
        <dbReference type="ChEBI" id="CHEBI:57783"/>
    </ligand>
</feature>
<evidence type="ECO:0000259" key="12">
    <source>
        <dbReference type="Pfam" id="PF13288"/>
    </source>
</evidence>
<dbReference type="SUPFAM" id="SSF55347">
    <property type="entry name" value="Glyceraldehyde-3-phosphate dehydrogenase-like, C-terminal domain"/>
    <property type="match status" value="1"/>
</dbReference>
<feature type="binding site" evidence="9">
    <location>
        <position position="36"/>
    </location>
    <ligand>
        <name>NADPH</name>
        <dbReference type="ChEBI" id="CHEBI:57783"/>
    </ligand>
</feature>
<evidence type="ECO:0000313" key="13">
    <source>
        <dbReference type="EMBL" id="GCL36246.1"/>
    </source>
</evidence>
<dbReference type="SUPFAM" id="SSF51735">
    <property type="entry name" value="NAD(P)-binding Rossmann-fold domains"/>
    <property type="match status" value="1"/>
</dbReference>
<evidence type="ECO:0000256" key="3">
    <source>
        <dbReference type="ARBA" id="ARBA00022723"/>
    </source>
</evidence>
<feature type="binding site" evidence="9">
    <location>
        <position position="176"/>
    </location>
    <ligand>
        <name>1-deoxy-D-xylulose 5-phosphate</name>
        <dbReference type="ChEBI" id="CHEBI:57792"/>
    </ligand>
</feature>
<protein>
    <recommendedName>
        <fullName evidence="9">1-deoxy-D-xylulose 5-phosphate reductoisomerase</fullName>
        <shortName evidence="9">DXP reductoisomerase</shortName>
        <ecNumber evidence="9">1.1.1.267</ecNumber>
    </recommendedName>
    <alternativeName>
        <fullName evidence="9">1-deoxyxylulose-5-phosphate reductoisomerase</fullName>
    </alternativeName>
    <alternativeName>
        <fullName evidence="9">2-C-methyl-D-erythritol 4-phosphate synthase</fullName>
    </alternativeName>
</protein>
<dbReference type="Gene3D" id="1.10.1740.10">
    <property type="match status" value="1"/>
</dbReference>
<reference evidence="14" key="1">
    <citation type="submission" date="2019-02" db="EMBL/GenBank/DDBJ databases">
        <title>Draft genome sequence of Sphaerospermopsis reniformis NIES-1949.</title>
        <authorList>
            <person name="Yamaguchi H."/>
            <person name="Suzuki S."/>
            <person name="Kawachi M."/>
        </authorList>
    </citation>
    <scope>NUCLEOTIDE SEQUENCE [LARGE SCALE GENOMIC DNA]</scope>
    <source>
        <strain evidence="14">NIES-1949</strain>
    </source>
</reference>
<dbReference type="PIRSF" id="PIRSF006205">
    <property type="entry name" value="Dxp_reductismrs"/>
    <property type="match status" value="1"/>
</dbReference>
<keyword evidence="13" id="KW-0413">Isomerase</keyword>
<dbReference type="EC" id="1.1.1.267" evidence="9"/>
<name>A0A479ZXE3_9CYAN</name>
<dbReference type="AlphaFoldDB" id="A0A479ZXE3"/>
<evidence type="ECO:0000259" key="10">
    <source>
        <dbReference type="Pfam" id="PF02670"/>
    </source>
</evidence>
<comment type="caution">
    <text evidence="13">The sequence shown here is derived from an EMBL/GenBank/DDBJ whole genome shotgun (WGS) entry which is preliminary data.</text>
</comment>
<organism evidence="13 14">
    <name type="scientific">Sphaerospermopsis reniformis</name>
    <dbReference type="NCBI Taxonomy" id="531300"/>
    <lineage>
        <taxon>Bacteria</taxon>
        <taxon>Bacillati</taxon>
        <taxon>Cyanobacteriota</taxon>
        <taxon>Cyanophyceae</taxon>
        <taxon>Nostocales</taxon>
        <taxon>Aphanizomenonaceae</taxon>
        <taxon>Sphaerospermopsis</taxon>
    </lineage>
</organism>
<evidence type="ECO:0000256" key="4">
    <source>
        <dbReference type="ARBA" id="ARBA00022857"/>
    </source>
</evidence>
<dbReference type="NCBIfam" id="TIGR00243">
    <property type="entry name" value="Dxr"/>
    <property type="match status" value="1"/>
</dbReference>
<evidence type="ECO:0000259" key="11">
    <source>
        <dbReference type="Pfam" id="PF08436"/>
    </source>
</evidence>
<keyword evidence="4 9" id="KW-0521">NADP</keyword>
<dbReference type="GO" id="GO:0051484">
    <property type="term" value="P:isopentenyl diphosphate biosynthetic process, methylerythritol 4-phosphate pathway involved in terpenoid biosynthetic process"/>
    <property type="evidence" value="ECO:0007669"/>
    <property type="project" value="TreeGrafter"/>
</dbReference>
<dbReference type="InterPro" id="IPR003821">
    <property type="entry name" value="DXP_reductoisomerase"/>
</dbReference>
<proteinExistence type="inferred from homology"/>
<dbReference type="InterPro" id="IPR026877">
    <property type="entry name" value="DXPR_C"/>
</dbReference>
<feature type="binding site" evidence="9">
    <location>
        <position position="150"/>
    </location>
    <ligand>
        <name>Mn(2+)</name>
        <dbReference type="ChEBI" id="CHEBI:29035"/>
    </ligand>
</feature>
<dbReference type="FunFam" id="3.40.50.720:FF:000183">
    <property type="entry name" value="1-deoxy-D-xylulose 5-phosphate reductoisomerase, chloroplastic"/>
    <property type="match status" value="1"/>
</dbReference>
<evidence type="ECO:0000256" key="6">
    <source>
        <dbReference type="ARBA" id="ARBA00023211"/>
    </source>
</evidence>
<feature type="binding site" evidence="9">
    <location>
        <position position="199"/>
    </location>
    <ligand>
        <name>1-deoxy-D-xylulose 5-phosphate</name>
        <dbReference type="ChEBI" id="CHEBI:57792"/>
    </ligand>
</feature>
<feature type="binding site" evidence="9">
    <location>
        <position position="217"/>
    </location>
    <ligand>
        <name>1-deoxy-D-xylulose 5-phosphate</name>
        <dbReference type="ChEBI" id="CHEBI:57792"/>
    </ligand>
</feature>
<feature type="binding site" evidence="9">
    <location>
        <position position="125"/>
    </location>
    <ligand>
        <name>1-deoxy-D-xylulose 5-phosphate</name>
        <dbReference type="ChEBI" id="CHEBI:57792"/>
    </ligand>
</feature>
<feature type="binding site" evidence="9">
    <location>
        <position position="151"/>
    </location>
    <ligand>
        <name>1-deoxy-D-xylulose 5-phosphate</name>
        <dbReference type="ChEBI" id="CHEBI:57792"/>
    </ligand>
</feature>
<evidence type="ECO:0000256" key="2">
    <source>
        <dbReference type="ARBA" id="ARBA00006825"/>
    </source>
</evidence>
<keyword evidence="14" id="KW-1185">Reference proteome</keyword>
<dbReference type="RefSeq" id="WP_137666820.1">
    <property type="nucleotide sequence ID" value="NZ_BJCE01000031.1"/>
</dbReference>
<dbReference type="UniPathway" id="UPA00056">
    <property type="reaction ID" value="UER00092"/>
</dbReference>
<evidence type="ECO:0000256" key="9">
    <source>
        <dbReference type="HAMAP-Rule" id="MF_00183"/>
    </source>
</evidence>
<dbReference type="PANTHER" id="PTHR30525">
    <property type="entry name" value="1-DEOXY-D-XYLULOSE 5-PHOSPHATE REDUCTOISOMERASE"/>
    <property type="match status" value="1"/>
</dbReference>
<dbReference type="EMBL" id="BJCE01000031">
    <property type="protein sequence ID" value="GCL36246.1"/>
    <property type="molecule type" value="Genomic_DNA"/>
</dbReference>
<feature type="binding site" evidence="9">
    <location>
        <position position="221"/>
    </location>
    <ligand>
        <name>Mn(2+)</name>
        <dbReference type="ChEBI" id="CHEBI:29035"/>
    </ligand>
</feature>
<feature type="binding site" evidence="9">
    <location>
        <position position="152"/>
    </location>
    <ligand>
        <name>Mn(2+)</name>
        <dbReference type="ChEBI" id="CHEBI:29035"/>
    </ligand>
</feature>
<keyword evidence="9" id="KW-0460">Magnesium</keyword>
<dbReference type="InterPro" id="IPR036169">
    <property type="entry name" value="DXPR_C_sf"/>
</dbReference>
<feature type="binding site" evidence="9">
    <location>
        <position position="11"/>
    </location>
    <ligand>
        <name>NADPH</name>
        <dbReference type="ChEBI" id="CHEBI:57783"/>
    </ligand>
</feature>
<comment type="function">
    <text evidence="9">Catalyzes the NADPH-dependent rearrangement and reduction of 1-deoxy-D-xylulose-5-phosphate (DXP) to 2-C-methyl-D-erythritol 4-phosphate (MEP).</text>
</comment>
<keyword evidence="6 9" id="KW-0464">Manganese</keyword>
<dbReference type="NCBIfam" id="NF009114">
    <property type="entry name" value="PRK12464.1"/>
    <property type="match status" value="1"/>
</dbReference>
<dbReference type="GO" id="GO:0016853">
    <property type="term" value="F:isomerase activity"/>
    <property type="evidence" value="ECO:0007669"/>
    <property type="project" value="UniProtKB-KW"/>
</dbReference>
<feature type="binding site" evidence="9">
    <location>
        <position position="37"/>
    </location>
    <ligand>
        <name>NADPH</name>
        <dbReference type="ChEBI" id="CHEBI:57783"/>
    </ligand>
</feature>
<evidence type="ECO:0000256" key="5">
    <source>
        <dbReference type="ARBA" id="ARBA00023002"/>
    </source>
</evidence>
<dbReference type="InterPro" id="IPR036291">
    <property type="entry name" value="NAD(P)-bd_dom_sf"/>
</dbReference>
<dbReference type="GO" id="GO:0030145">
    <property type="term" value="F:manganese ion binding"/>
    <property type="evidence" value="ECO:0007669"/>
    <property type="project" value="TreeGrafter"/>
</dbReference>
<evidence type="ECO:0000256" key="8">
    <source>
        <dbReference type="ARBA" id="ARBA00048543"/>
    </source>
</evidence>
<dbReference type="HAMAP" id="MF_00183">
    <property type="entry name" value="DXP_reductoisom"/>
    <property type="match status" value="1"/>
</dbReference>
<gene>
    <name evidence="9" type="primary">dxr</name>
    <name evidence="13" type="ORF">SR1949_13480</name>
</gene>
<feature type="domain" description="1-deoxy-D-xylulose 5-phosphate reductoisomerase N-terminal" evidence="10">
    <location>
        <begin position="4"/>
        <end position="132"/>
    </location>
</feature>
<keyword evidence="3 9" id="KW-0479">Metal-binding</keyword>
<dbReference type="Pfam" id="PF13288">
    <property type="entry name" value="DXPR_C"/>
    <property type="match status" value="1"/>
</dbReference>
<dbReference type="Gene3D" id="3.40.50.720">
    <property type="entry name" value="NAD(P)-binding Rossmann-like Domain"/>
    <property type="match status" value="1"/>
</dbReference>
<dbReference type="GO" id="GO:0030604">
    <property type="term" value="F:1-deoxy-D-xylulose-5-phosphate reductoisomerase activity"/>
    <property type="evidence" value="ECO:0007669"/>
    <property type="project" value="UniProtKB-UniRule"/>
</dbReference>
<dbReference type="PANTHER" id="PTHR30525:SF0">
    <property type="entry name" value="1-DEOXY-D-XYLULOSE 5-PHOSPHATE REDUCTOISOMERASE, CHLOROPLASTIC"/>
    <property type="match status" value="1"/>
</dbReference>
<feature type="binding site" evidence="9">
    <location>
        <position position="13"/>
    </location>
    <ligand>
        <name>NADPH</name>
        <dbReference type="ChEBI" id="CHEBI:57783"/>
    </ligand>
</feature>
<accession>A0A479ZXE3</accession>
<sequence length="398" mass="43342">MKAITLLGSTGSIGTQTLDIVSGHPDKFRIVGLAAGRNVELFAAQIRQFRPQIAAISAADKLPELQEAIKDLDPQPILLAGEAGVIEVARYGDSQSVVTGIVGCAGLLPTIAAIEAGKDIALANKETLIAGGPVVLPLVEKHGVKLLPADSEHSAIFQCLQGVPKDGLKKILLTASGGAFRDWPVEKLPTVKVADALKHPNWSMGKKITVDSATLMNKGLEVIEAHYLFGMDYDDIEIVIHPQSIIHSLIELQDTSVLAQLGWPDMRLPLLYAMSWPERIYTNWERLNLVKCGNLTFREPDHQKYPCMNLAYAAGRAGGSMTAVLNAANEQAVALFLEEKIGYLDIARCIEWVCDRHQNDNKQNPSLDDILAADQWARQEVFTATEKLATQPQFISVV</sequence>
<evidence type="ECO:0000256" key="1">
    <source>
        <dbReference type="ARBA" id="ARBA00005094"/>
    </source>
</evidence>
<feature type="domain" description="DXP reductoisomerase C-terminal" evidence="12">
    <location>
        <begin position="261"/>
        <end position="379"/>
    </location>
</feature>
<feature type="binding site" evidence="9">
    <location>
        <position position="221"/>
    </location>
    <ligand>
        <name>1-deoxy-D-xylulose 5-phosphate</name>
        <dbReference type="ChEBI" id="CHEBI:57792"/>
    </ligand>
</feature>
<keyword evidence="7 9" id="KW-0414">Isoprene biosynthesis</keyword>
<dbReference type="Proteomes" id="UP000300142">
    <property type="component" value="Unassembled WGS sequence"/>
</dbReference>
<feature type="binding site" evidence="9">
    <location>
        <position position="212"/>
    </location>
    <ligand>
        <name>1-deoxy-D-xylulose 5-phosphate</name>
        <dbReference type="ChEBI" id="CHEBI:57792"/>
    </ligand>
</feature>
<feature type="binding site" evidence="9">
    <location>
        <position position="38"/>
    </location>
    <ligand>
        <name>NADPH</name>
        <dbReference type="ChEBI" id="CHEBI:57783"/>
    </ligand>
</feature>
<feature type="binding site" evidence="9">
    <location>
        <position position="152"/>
    </location>
    <ligand>
        <name>1-deoxy-D-xylulose 5-phosphate</name>
        <dbReference type="ChEBI" id="CHEBI:57792"/>
    </ligand>
</feature>
<comment type="pathway">
    <text evidence="1 9">Isoprenoid biosynthesis; isopentenyl diphosphate biosynthesis via DXP pathway; isopentenyl diphosphate from 1-deoxy-D-xylulose 5-phosphate: step 1/6.</text>
</comment>
<dbReference type="SUPFAM" id="SSF69055">
    <property type="entry name" value="1-deoxy-D-xylulose-5-phosphate reductoisomerase, C-terminal domain"/>
    <property type="match status" value="1"/>
</dbReference>
<comment type="catalytic activity">
    <reaction evidence="8">
        <text>2-C-methyl-D-erythritol 4-phosphate + NADP(+) = 1-deoxy-D-xylulose 5-phosphate + NADPH + H(+)</text>
        <dbReference type="Rhea" id="RHEA:13717"/>
        <dbReference type="ChEBI" id="CHEBI:15378"/>
        <dbReference type="ChEBI" id="CHEBI:57783"/>
        <dbReference type="ChEBI" id="CHEBI:57792"/>
        <dbReference type="ChEBI" id="CHEBI:58262"/>
        <dbReference type="ChEBI" id="CHEBI:58349"/>
        <dbReference type="EC" id="1.1.1.267"/>
    </reaction>
    <physiologicalReaction direction="right-to-left" evidence="8">
        <dbReference type="Rhea" id="RHEA:13719"/>
    </physiologicalReaction>
</comment>
<feature type="binding site" evidence="9">
    <location>
        <position position="124"/>
    </location>
    <ligand>
        <name>NADPH</name>
        <dbReference type="ChEBI" id="CHEBI:57783"/>
    </ligand>
</feature>
<feature type="domain" description="1-deoxy-D-xylulose 5-phosphate reductoisomerase C-terminal" evidence="11">
    <location>
        <begin position="146"/>
        <end position="229"/>
    </location>
</feature>
<keyword evidence="5 9" id="KW-0560">Oxidoreductase</keyword>
<feature type="binding site" evidence="9">
    <location>
        <position position="205"/>
    </location>
    <ligand>
        <name>NADPH</name>
        <dbReference type="ChEBI" id="CHEBI:57783"/>
    </ligand>
</feature>
<dbReference type="InterPro" id="IPR013512">
    <property type="entry name" value="DXP_reductoisomerase_N"/>
</dbReference>
<feature type="binding site" evidence="9">
    <location>
        <position position="218"/>
    </location>
    <ligand>
        <name>1-deoxy-D-xylulose 5-phosphate</name>
        <dbReference type="ChEBI" id="CHEBI:57792"/>
    </ligand>
</feature>
<comment type="similarity">
    <text evidence="2 9">Belongs to the DXR family.</text>
</comment>
<dbReference type="Pfam" id="PF08436">
    <property type="entry name" value="DXP_redisom_C"/>
    <property type="match status" value="1"/>
</dbReference>
<feature type="binding site" evidence="9">
    <location>
        <position position="126"/>
    </location>
    <ligand>
        <name>NADPH</name>
        <dbReference type="ChEBI" id="CHEBI:57783"/>
    </ligand>
</feature>
<dbReference type="GO" id="GO:0070402">
    <property type="term" value="F:NADPH binding"/>
    <property type="evidence" value="ECO:0007669"/>
    <property type="project" value="InterPro"/>
</dbReference>
<dbReference type="InterPro" id="IPR013644">
    <property type="entry name" value="DXP_reductoisomerase_C"/>
</dbReference>
<evidence type="ECO:0000256" key="7">
    <source>
        <dbReference type="ARBA" id="ARBA00023229"/>
    </source>
</evidence>
<evidence type="ECO:0000313" key="14">
    <source>
        <dbReference type="Proteomes" id="UP000300142"/>
    </source>
</evidence>
<feature type="binding site" evidence="9">
    <location>
        <position position="12"/>
    </location>
    <ligand>
        <name>NADPH</name>
        <dbReference type="ChEBI" id="CHEBI:57783"/>
    </ligand>
</feature>
<dbReference type="Pfam" id="PF02670">
    <property type="entry name" value="DXP_reductoisom"/>
    <property type="match status" value="1"/>
</dbReference>